<keyword evidence="3" id="KW-0633">Potassium transport</keyword>
<accession>A0A2U1S6Z0</accession>
<evidence type="ECO:0000256" key="4">
    <source>
        <dbReference type="ARBA" id="ARBA00022958"/>
    </source>
</evidence>
<organism evidence="9 10">
    <name type="scientific">Methanobrevibacter woesei</name>
    <dbReference type="NCBI Taxonomy" id="190976"/>
    <lineage>
        <taxon>Archaea</taxon>
        <taxon>Methanobacteriati</taxon>
        <taxon>Methanobacteriota</taxon>
        <taxon>Methanomada group</taxon>
        <taxon>Methanobacteria</taxon>
        <taxon>Methanobacteriales</taxon>
        <taxon>Methanobacteriaceae</taxon>
        <taxon>Methanobrevibacter</taxon>
    </lineage>
</organism>
<protein>
    <submittedName>
        <fullName evidence="9">Trk system potassium uptake protein TrkA</fullName>
    </submittedName>
</protein>
<dbReference type="InterPro" id="IPR036721">
    <property type="entry name" value="RCK_C_sf"/>
</dbReference>
<dbReference type="PRINTS" id="PR00335">
    <property type="entry name" value="KUPTAKETRKA"/>
</dbReference>
<comment type="function">
    <text evidence="1">Part of a potassium transport system.</text>
</comment>
<dbReference type="PROSITE" id="PS51202">
    <property type="entry name" value="RCK_C"/>
    <property type="match status" value="1"/>
</dbReference>
<dbReference type="InterPro" id="IPR003148">
    <property type="entry name" value="RCK_N"/>
</dbReference>
<name>A0A2U1S6Z0_9EURY</name>
<evidence type="ECO:0000256" key="6">
    <source>
        <dbReference type="ARBA" id="ARBA00023065"/>
    </source>
</evidence>
<dbReference type="InterPro" id="IPR006037">
    <property type="entry name" value="RCK_C"/>
</dbReference>
<dbReference type="Pfam" id="PF02080">
    <property type="entry name" value="TrkA_C"/>
    <property type="match status" value="1"/>
</dbReference>
<dbReference type="GO" id="GO:0015079">
    <property type="term" value="F:potassium ion transmembrane transporter activity"/>
    <property type="evidence" value="ECO:0007669"/>
    <property type="project" value="InterPro"/>
</dbReference>
<dbReference type="SUPFAM" id="SSF116726">
    <property type="entry name" value="TrkA C-terminal domain-like"/>
    <property type="match status" value="1"/>
</dbReference>
<dbReference type="RefSeq" id="WP_116669390.1">
    <property type="nucleotide sequence ID" value="NZ_CASEFK010000019.1"/>
</dbReference>
<reference evidence="9 10" key="1">
    <citation type="submission" date="2017-03" db="EMBL/GenBank/DDBJ databases">
        <title>Genome sequence of Methanobrevibacter wosei.</title>
        <authorList>
            <person name="Poehlein A."/>
            <person name="Seedorf H."/>
            <person name="Daniel R."/>
        </authorList>
    </citation>
    <scope>NUCLEOTIDE SEQUENCE [LARGE SCALE GENOMIC DNA]</scope>
    <source>
        <strain evidence="9 10">DSM 11979</strain>
    </source>
</reference>
<evidence type="ECO:0000256" key="3">
    <source>
        <dbReference type="ARBA" id="ARBA00022538"/>
    </source>
</evidence>
<dbReference type="InterPro" id="IPR006036">
    <property type="entry name" value="K_uptake_TrkA"/>
</dbReference>
<dbReference type="InterPro" id="IPR050721">
    <property type="entry name" value="Trk_Ktr_HKT_K-transport"/>
</dbReference>
<dbReference type="SUPFAM" id="SSF51735">
    <property type="entry name" value="NAD(P)-binding Rossmann-fold domains"/>
    <property type="match status" value="1"/>
</dbReference>
<evidence type="ECO:0000259" key="7">
    <source>
        <dbReference type="PROSITE" id="PS51201"/>
    </source>
</evidence>
<evidence type="ECO:0000313" key="9">
    <source>
        <dbReference type="EMBL" id="PWB85738.1"/>
    </source>
</evidence>
<keyword evidence="4" id="KW-0630">Potassium</keyword>
<evidence type="ECO:0000259" key="8">
    <source>
        <dbReference type="PROSITE" id="PS51202"/>
    </source>
</evidence>
<dbReference type="PANTHER" id="PTHR43833">
    <property type="entry name" value="POTASSIUM CHANNEL PROTEIN 2-RELATED-RELATED"/>
    <property type="match status" value="1"/>
</dbReference>
<dbReference type="Gene3D" id="3.30.70.1450">
    <property type="entry name" value="Regulator of K+ conductance, C-terminal domain"/>
    <property type="match status" value="1"/>
</dbReference>
<feature type="domain" description="RCK C-terminal" evidence="8">
    <location>
        <begin position="136"/>
        <end position="217"/>
    </location>
</feature>
<evidence type="ECO:0000256" key="2">
    <source>
        <dbReference type="ARBA" id="ARBA00022448"/>
    </source>
</evidence>
<sequence length="217" mass="23638">MYAIIMGAGRVGFSLAGLLIEDGYDVTLIENDRKLATDAASELDALVICGNGTNSTLLEEANIQDADYFVATTGNDEANLLSCILVKKYEVPNIIARVSNPDHEEAFMEVGIDNVINPERAASGVLERLITRPNVADLLTLGEGDGEILEMTVTNDKIVGKQIKEISPTKDYIIIATYNKDGSLIIPQPENILTRGEKISILVKRGCFKKVAKKIER</sequence>
<evidence type="ECO:0000313" key="10">
    <source>
        <dbReference type="Proteomes" id="UP000245577"/>
    </source>
</evidence>
<keyword evidence="6" id="KW-0406">Ion transport</keyword>
<dbReference type="GO" id="GO:0005886">
    <property type="term" value="C:plasma membrane"/>
    <property type="evidence" value="ECO:0007669"/>
    <property type="project" value="InterPro"/>
</dbReference>
<evidence type="ECO:0000256" key="1">
    <source>
        <dbReference type="ARBA" id="ARBA00003660"/>
    </source>
</evidence>
<dbReference type="Gene3D" id="3.40.50.720">
    <property type="entry name" value="NAD(P)-binding Rossmann-like Domain"/>
    <property type="match status" value="1"/>
</dbReference>
<dbReference type="Proteomes" id="UP000245577">
    <property type="component" value="Unassembled WGS sequence"/>
</dbReference>
<keyword evidence="2" id="KW-0813">Transport</keyword>
<keyword evidence="5" id="KW-0520">NAD</keyword>
<feature type="domain" description="RCK N-terminal" evidence="7">
    <location>
        <begin position="1"/>
        <end position="116"/>
    </location>
</feature>
<dbReference type="InterPro" id="IPR036291">
    <property type="entry name" value="NAD(P)-bd_dom_sf"/>
</dbReference>
<dbReference type="Pfam" id="PF02254">
    <property type="entry name" value="TrkA_N"/>
    <property type="match status" value="1"/>
</dbReference>
<dbReference type="PANTHER" id="PTHR43833:SF5">
    <property type="entry name" value="TRK SYSTEM POTASSIUM UPTAKE PROTEIN TRKA"/>
    <property type="match status" value="1"/>
</dbReference>
<evidence type="ECO:0000256" key="5">
    <source>
        <dbReference type="ARBA" id="ARBA00023027"/>
    </source>
</evidence>
<dbReference type="EMBL" id="MZGU01000004">
    <property type="protein sequence ID" value="PWB85738.1"/>
    <property type="molecule type" value="Genomic_DNA"/>
</dbReference>
<dbReference type="PROSITE" id="PS51201">
    <property type="entry name" value="RCK_N"/>
    <property type="match status" value="1"/>
</dbReference>
<comment type="caution">
    <text evidence="9">The sequence shown here is derived from an EMBL/GenBank/DDBJ whole genome shotgun (WGS) entry which is preliminary data.</text>
</comment>
<dbReference type="OrthoDB" id="24929at2157"/>
<keyword evidence="10" id="KW-1185">Reference proteome</keyword>
<gene>
    <name evidence="9" type="primary">trkA</name>
    <name evidence="9" type="ORF">MBBWO_05840</name>
</gene>
<proteinExistence type="predicted"/>
<dbReference type="AlphaFoldDB" id="A0A2U1S6Z0"/>